<name>A0A1H3H8G1_9BACI</name>
<keyword evidence="7 9" id="KW-1133">Transmembrane helix</keyword>
<organism evidence="11 12">
    <name type="scientific">Evansella caseinilytica</name>
    <dbReference type="NCBI Taxonomy" id="1503961"/>
    <lineage>
        <taxon>Bacteria</taxon>
        <taxon>Bacillati</taxon>
        <taxon>Bacillota</taxon>
        <taxon>Bacilli</taxon>
        <taxon>Bacillales</taxon>
        <taxon>Bacillaceae</taxon>
        <taxon>Evansella</taxon>
    </lineage>
</organism>
<dbReference type="GO" id="GO:0005886">
    <property type="term" value="C:plasma membrane"/>
    <property type="evidence" value="ECO:0007669"/>
    <property type="project" value="UniProtKB-SubCell"/>
</dbReference>
<dbReference type="SMART" id="SM00387">
    <property type="entry name" value="HATPase_c"/>
    <property type="match status" value="1"/>
</dbReference>
<dbReference type="Gene3D" id="6.10.340.10">
    <property type="match status" value="1"/>
</dbReference>
<comment type="subcellular location">
    <subcellularLocation>
        <location evidence="1">Cell membrane</location>
        <topology evidence="1">Multi-pass membrane protein</topology>
    </subcellularLocation>
</comment>
<keyword evidence="12" id="KW-1185">Reference proteome</keyword>
<dbReference type="CDD" id="cd18774">
    <property type="entry name" value="PDC2_HK_sensor"/>
    <property type="match status" value="1"/>
</dbReference>
<dbReference type="EMBL" id="FNPI01000001">
    <property type="protein sequence ID" value="SDY11064.1"/>
    <property type="molecule type" value="Genomic_DNA"/>
</dbReference>
<reference evidence="12" key="1">
    <citation type="submission" date="2016-10" db="EMBL/GenBank/DDBJ databases">
        <authorList>
            <person name="Varghese N."/>
            <person name="Submissions S."/>
        </authorList>
    </citation>
    <scope>NUCLEOTIDE SEQUENCE [LARGE SCALE GENOMIC DNA]</scope>
    <source>
        <strain evidence="12">SP</strain>
    </source>
</reference>
<feature type="transmembrane region" description="Helical" evidence="9">
    <location>
        <begin position="300"/>
        <end position="322"/>
    </location>
</feature>
<evidence type="ECO:0000256" key="1">
    <source>
        <dbReference type="ARBA" id="ARBA00004651"/>
    </source>
</evidence>
<sequence length="618" mass="71072">MIFNLFKFRDYRLLSKLIMTYFLLTVIPMALLGYLAYKQYTSSIEKQAGEYVPLLLEQAHENIDNQFYEIKKLPNLVYNSSQVIEILRKDSYENKSGLLQDEFYVNSFLTRTYISSGSSPVLGVFILSNDRTFKAVKADFAGLDEHAYPFSPDVEPESKETVILPHQTSLRFEGNQPFIMLKRQLADYDNRGNLGTMFIVIDLTFLSNIFNNLNIENKADIWLMNGEGSIIFHTDASLIGAVDENITVYPLLNGSYRTLQGDNSRLVSKNTSEESGWILSHSILLKDLTEQTDLMRNVTVFLFIIFVILSTSVSVVVAWNVSRPLYRLTRLMKKVEKGNFYVDLPVNSNDEIGLLANSFNSMILEIRNLIQQNYQIQLRQKEAELYALQFQINPHFMYNTLETIGMAVEEGENDTVVKMVTLLGRMLRYSIGNKEKFVPVWMELTHIKDYLTIQEIRFEERLLFSITEEINTAAFFTPKFIIQPIVENAIKYGLDTKERLEISIVIRQHCDLLNGRDEIAFIITDNGPGITEDVLTELNKRFHSNPEVNRDGQFGLMNVHARITMTYGEQYGLKVESTVNSGTSVTVTIPVIRVENVHSVLERIDENDCRKNERCHCR</sequence>
<dbReference type="InterPro" id="IPR033479">
    <property type="entry name" value="dCache_1"/>
</dbReference>
<dbReference type="CDD" id="cd06225">
    <property type="entry name" value="HAMP"/>
    <property type="match status" value="1"/>
</dbReference>
<dbReference type="Pfam" id="PF00672">
    <property type="entry name" value="HAMP"/>
    <property type="match status" value="1"/>
</dbReference>
<evidence type="ECO:0000256" key="5">
    <source>
        <dbReference type="ARBA" id="ARBA00022692"/>
    </source>
</evidence>
<dbReference type="SMART" id="SM00304">
    <property type="entry name" value="HAMP"/>
    <property type="match status" value="1"/>
</dbReference>
<evidence type="ECO:0000256" key="2">
    <source>
        <dbReference type="ARBA" id="ARBA00022475"/>
    </source>
</evidence>
<dbReference type="SUPFAM" id="SSF158472">
    <property type="entry name" value="HAMP domain-like"/>
    <property type="match status" value="1"/>
</dbReference>
<keyword evidence="2" id="KW-1003">Cell membrane</keyword>
<dbReference type="Pfam" id="PF02518">
    <property type="entry name" value="HATPase_c"/>
    <property type="match status" value="1"/>
</dbReference>
<feature type="transmembrane region" description="Helical" evidence="9">
    <location>
        <begin position="21"/>
        <end position="37"/>
    </location>
</feature>
<feature type="domain" description="HAMP" evidence="10">
    <location>
        <begin position="319"/>
        <end position="371"/>
    </location>
</feature>
<keyword evidence="6 11" id="KW-0418">Kinase</keyword>
<dbReference type="PROSITE" id="PS50885">
    <property type="entry name" value="HAMP"/>
    <property type="match status" value="1"/>
</dbReference>
<evidence type="ECO:0000256" key="3">
    <source>
        <dbReference type="ARBA" id="ARBA00022553"/>
    </source>
</evidence>
<evidence type="ECO:0000313" key="11">
    <source>
        <dbReference type="EMBL" id="SDY11064.1"/>
    </source>
</evidence>
<dbReference type="InterPro" id="IPR003594">
    <property type="entry name" value="HATPase_dom"/>
</dbReference>
<evidence type="ECO:0000313" key="12">
    <source>
        <dbReference type="Proteomes" id="UP000198935"/>
    </source>
</evidence>
<evidence type="ECO:0000256" key="8">
    <source>
        <dbReference type="ARBA" id="ARBA00023136"/>
    </source>
</evidence>
<evidence type="ECO:0000256" key="4">
    <source>
        <dbReference type="ARBA" id="ARBA00022679"/>
    </source>
</evidence>
<keyword evidence="5 9" id="KW-0812">Transmembrane</keyword>
<dbReference type="Pfam" id="PF06580">
    <property type="entry name" value="His_kinase"/>
    <property type="match status" value="1"/>
</dbReference>
<dbReference type="InterPro" id="IPR010559">
    <property type="entry name" value="Sig_transdc_His_kin_internal"/>
</dbReference>
<dbReference type="Proteomes" id="UP000198935">
    <property type="component" value="Unassembled WGS sequence"/>
</dbReference>
<dbReference type="SUPFAM" id="SSF55874">
    <property type="entry name" value="ATPase domain of HSP90 chaperone/DNA topoisomerase II/histidine kinase"/>
    <property type="match status" value="1"/>
</dbReference>
<dbReference type="Gene3D" id="3.30.565.10">
    <property type="entry name" value="Histidine kinase-like ATPase, C-terminal domain"/>
    <property type="match status" value="1"/>
</dbReference>
<dbReference type="AlphaFoldDB" id="A0A1H3H8G1"/>
<proteinExistence type="predicted"/>
<dbReference type="InterPro" id="IPR036890">
    <property type="entry name" value="HATPase_C_sf"/>
</dbReference>
<protein>
    <submittedName>
        <fullName evidence="11">Two-component system, sensor histidine kinase YesM</fullName>
    </submittedName>
</protein>
<dbReference type="PANTHER" id="PTHR34220">
    <property type="entry name" value="SENSOR HISTIDINE KINASE YPDA"/>
    <property type="match status" value="1"/>
</dbReference>
<dbReference type="InterPro" id="IPR050640">
    <property type="entry name" value="Bact_2-comp_sensor_kinase"/>
</dbReference>
<evidence type="ECO:0000259" key="10">
    <source>
        <dbReference type="PROSITE" id="PS50885"/>
    </source>
</evidence>
<keyword evidence="4" id="KW-0808">Transferase</keyword>
<dbReference type="GO" id="GO:0000155">
    <property type="term" value="F:phosphorelay sensor kinase activity"/>
    <property type="evidence" value="ECO:0007669"/>
    <property type="project" value="InterPro"/>
</dbReference>
<evidence type="ECO:0000256" key="6">
    <source>
        <dbReference type="ARBA" id="ARBA00022777"/>
    </source>
</evidence>
<evidence type="ECO:0000256" key="9">
    <source>
        <dbReference type="SAM" id="Phobius"/>
    </source>
</evidence>
<evidence type="ECO:0000256" key="7">
    <source>
        <dbReference type="ARBA" id="ARBA00022989"/>
    </source>
</evidence>
<accession>A0A1H3H8G1</accession>
<dbReference type="Gene3D" id="3.30.450.20">
    <property type="entry name" value="PAS domain"/>
    <property type="match status" value="2"/>
</dbReference>
<dbReference type="Pfam" id="PF02743">
    <property type="entry name" value="dCache_1"/>
    <property type="match status" value="1"/>
</dbReference>
<keyword evidence="8 9" id="KW-0472">Membrane</keyword>
<dbReference type="InterPro" id="IPR003660">
    <property type="entry name" value="HAMP_dom"/>
</dbReference>
<keyword evidence="3" id="KW-0597">Phosphoprotein</keyword>
<dbReference type="PANTHER" id="PTHR34220:SF7">
    <property type="entry name" value="SENSOR HISTIDINE KINASE YPDA"/>
    <property type="match status" value="1"/>
</dbReference>
<gene>
    <name evidence="11" type="ORF">SAMN05421736_101393</name>
</gene>
<dbReference type="STRING" id="1503961.SAMN05421736_101393"/>